<evidence type="ECO:0000256" key="5">
    <source>
        <dbReference type="ARBA" id="ARBA00023242"/>
    </source>
</evidence>
<dbReference type="Proteomes" id="UP000654913">
    <property type="component" value="Chromosome 1"/>
</dbReference>
<dbReference type="RefSeq" id="XP_041549900.1">
    <property type="nucleotide sequence ID" value="XM_041701863.1"/>
</dbReference>
<keyword evidence="3" id="KW-0805">Transcription regulation</keyword>
<dbReference type="PANTHER" id="PTHR47660">
    <property type="entry name" value="TRANSCRIPTION FACTOR WITH C2H2 AND ZN(2)-CYS(6) DNA BINDING DOMAIN (EUROFUNG)-RELATED-RELATED"/>
    <property type="match status" value="1"/>
</dbReference>
<evidence type="ECO:0000313" key="6">
    <source>
        <dbReference type="EMBL" id="BCS17706.1"/>
    </source>
</evidence>
<proteinExistence type="predicted"/>
<name>A0A7R7XAD1_9EURO</name>
<protein>
    <recommendedName>
        <fullName evidence="8">Transcription factor domain-containing protein</fullName>
    </recommendedName>
</protein>
<dbReference type="OrthoDB" id="4445728at2759"/>
<dbReference type="AlphaFoldDB" id="A0A7R7XAD1"/>
<evidence type="ECO:0000256" key="2">
    <source>
        <dbReference type="ARBA" id="ARBA00022833"/>
    </source>
</evidence>
<gene>
    <name evidence="6" type="ORF">APUU_10534S</name>
</gene>
<reference evidence="6" key="1">
    <citation type="submission" date="2021-01" db="EMBL/GenBank/DDBJ databases">
        <authorList>
            <consortium name="Aspergillus puulaauensis MK2 genome sequencing consortium"/>
            <person name="Kazuki M."/>
            <person name="Futagami T."/>
        </authorList>
    </citation>
    <scope>NUCLEOTIDE SEQUENCE</scope>
    <source>
        <strain evidence="6">MK2</strain>
    </source>
</reference>
<dbReference type="KEGG" id="apuu:APUU_10534S"/>
<evidence type="ECO:0000313" key="7">
    <source>
        <dbReference type="Proteomes" id="UP000654913"/>
    </source>
</evidence>
<keyword evidence="4" id="KW-0804">Transcription</keyword>
<accession>A0A7R7XAD1</accession>
<dbReference type="PANTHER" id="PTHR47660:SF2">
    <property type="entry name" value="TRANSCRIPTION FACTOR WITH C2H2 AND ZN(2)-CYS(6) DNA BINDING DOMAIN (EUROFUNG)"/>
    <property type="match status" value="1"/>
</dbReference>
<keyword evidence="7" id="KW-1185">Reference proteome</keyword>
<dbReference type="GO" id="GO:0046872">
    <property type="term" value="F:metal ion binding"/>
    <property type="evidence" value="ECO:0007669"/>
    <property type="project" value="UniProtKB-KW"/>
</dbReference>
<organism evidence="6 7">
    <name type="scientific">Aspergillus puulaauensis</name>
    <dbReference type="NCBI Taxonomy" id="1220207"/>
    <lineage>
        <taxon>Eukaryota</taxon>
        <taxon>Fungi</taxon>
        <taxon>Dikarya</taxon>
        <taxon>Ascomycota</taxon>
        <taxon>Pezizomycotina</taxon>
        <taxon>Eurotiomycetes</taxon>
        <taxon>Eurotiomycetidae</taxon>
        <taxon>Eurotiales</taxon>
        <taxon>Aspergillaceae</taxon>
        <taxon>Aspergillus</taxon>
    </lineage>
</organism>
<evidence type="ECO:0000256" key="1">
    <source>
        <dbReference type="ARBA" id="ARBA00022723"/>
    </source>
</evidence>
<evidence type="ECO:0008006" key="8">
    <source>
        <dbReference type="Google" id="ProtNLM"/>
    </source>
</evidence>
<sequence>MSVGSDTDSAFTFASESHFSTQALLQAEDSYMDMDWTLLGDSSGDLYVPALPEPPITASSSSGIYSLGPDEGPGCYALEDLLPGDFPFCPFPGMASPTAYLPSLTDTDGSLSDLPYSLPTLTPAGASQDNILPLQAADIQPHEALDGWPIFKCNPIVPSRECTPTAAHHVNHLRTLLENCTEPIEISGLAESTSELAPLLATTRERLTAVLQGLFNEAQHVYSLQDLAIRTNTGSRHSHPDFSAFGGSSILLLPPPLVLESLLQSCLAACSPYYPFITTASRTVSKRMESSRRPILPSIFLLLMLAAGAMTVGAGETHNQMAHGLVEICRISLRRQIEQDVQLALDPEVLECALLLTIVAVWSGDKWQMDISICQKAMFLEMHSQAGFQSRETQLARLKSAEDVAQCCQVWEENERKNRITYSWLILDHEICLSQDIPPTSYLSITNLDVPIPSGDITSGLKSTKRWMQGISHPSDHITLADQRDAPIPPPLNEYVRYFRETNDVRDIRHVSPTSLRLLLCYLQNTVAHLRCSVDRIPIPSKGERHRAVGQTSLVLLSVQFQEAQELLNKWYTLARTHFMSSSIDDCSPGSSPSMPDSDSRASSANMILYHLVMLNTMVSFPEIERMARIEPGSRIAKPGPAPWKHPYHLENTRDIYVQCGQVLRLVRSTPEPSRPVWWAGAVYRVALVAWANSLDNTTDTKGQTHGETVILDDLPPDHPSILAYLDHRSELLPMFSDTSGALVSLHVPVDIIHHCARVLDSDVQTKFTMGIQQKMLNMAQRWGKAAF</sequence>
<keyword evidence="2" id="KW-0862">Zinc</keyword>
<reference evidence="6" key="2">
    <citation type="submission" date="2021-02" db="EMBL/GenBank/DDBJ databases">
        <title>Aspergillus puulaauensis MK2 genome sequence.</title>
        <authorList>
            <person name="Futagami T."/>
            <person name="Mori K."/>
            <person name="Kadooka C."/>
            <person name="Tanaka T."/>
        </authorList>
    </citation>
    <scope>NUCLEOTIDE SEQUENCE</scope>
    <source>
        <strain evidence="6">MK2</strain>
    </source>
</reference>
<dbReference type="EMBL" id="AP024443">
    <property type="protein sequence ID" value="BCS17706.1"/>
    <property type="molecule type" value="Genomic_DNA"/>
</dbReference>
<dbReference type="GeneID" id="64967711"/>
<evidence type="ECO:0000256" key="4">
    <source>
        <dbReference type="ARBA" id="ARBA00023163"/>
    </source>
</evidence>
<keyword evidence="5" id="KW-0539">Nucleus</keyword>
<keyword evidence="1" id="KW-0479">Metal-binding</keyword>
<evidence type="ECO:0000256" key="3">
    <source>
        <dbReference type="ARBA" id="ARBA00023015"/>
    </source>
</evidence>